<dbReference type="RefSeq" id="WP_093632455.1">
    <property type="nucleotide sequence ID" value="NZ_CAJNAX010000050.1"/>
</dbReference>
<protein>
    <submittedName>
        <fullName evidence="1">Uncharacterized protein</fullName>
    </submittedName>
</protein>
<organism evidence="1 2">
    <name type="scientific">Paraburkholderia aspalathi</name>
    <dbReference type="NCBI Taxonomy" id="1324617"/>
    <lineage>
        <taxon>Bacteria</taxon>
        <taxon>Pseudomonadati</taxon>
        <taxon>Pseudomonadota</taxon>
        <taxon>Betaproteobacteria</taxon>
        <taxon>Burkholderiales</taxon>
        <taxon>Burkholderiaceae</taxon>
        <taxon>Paraburkholderia</taxon>
    </lineage>
</organism>
<accession>A0A1I6XU13</accession>
<dbReference type="Proteomes" id="UP000198844">
    <property type="component" value="Unassembled WGS sequence"/>
</dbReference>
<gene>
    <name evidence="1" type="ORF">SAMN05192563_1001149</name>
</gene>
<evidence type="ECO:0000313" key="1">
    <source>
        <dbReference type="EMBL" id="SFT41577.1"/>
    </source>
</evidence>
<sequence length="116" mass="12937">MKSRTPSDSAIVAIFRDKRKPQNAVGSAFPLDFMGIFQRYGGAPGLLQGGLRRLEPAPDKQGEKTLPLLMRTPRFYASDETYDEIRGARRSILTAAKRKSLMNDQRPTVMLKLLAA</sequence>
<reference evidence="1 2" key="1">
    <citation type="submission" date="2016-10" db="EMBL/GenBank/DDBJ databases">
        <authorList>
            <person name="de Groot N.N."/>
        </authorList>
    </citation>
    <scope>NUCLEOTIDE SEQUENCE [LARGE SCALE GENOMIC DNA]</scope>
    <source>
        <strain evidence="1 2">LMG 27731</strain>
    </source>
</reference>
<name>A0A1I6XU13_9BURK</name>
<dbReference type="OrthoDB" id="9114693at2"/>
<dbReference type="AlphaFoldDB" id="A0A1I6XU13"/>
<proteinExistence type="predicted"/>
<evidence type="ECO:0000313" key="2">
    <source>
        <dbReference type="Proteomes" id="UP000198844"/>
    </source>
</evidence>
<dbReference type="EMBL" id="FPBH01000001">
    <property type="protein sequence ID" value="SFT41577.1"/>
    <property type="molecule type" value="Genomic_DNA"/>
</dbReference>